<evidence type="ECO:0000313" key="1">
    <source>
        <dbReference type="EMBL" id="QHT97286.1"/>
    </source>
</evidence>
<organism evidence="1">
    <name type="scientific">viral metagenome</name>
    <dbReference type="NCBI Taxonomy" id="1070528"/>
    <lineage>
        <taxon>unclassified sequences</taxon>
        <taxon>metagenomes</taxon>
        <taxon>organismal metagenomes</taxon>
    </lineage>
</organism>
<proteinExistence type="predicted"/>
<protein>
    <submittedName>
        <fullName evidence="1">Uncharacterized protein</fullName>
    </submittedName>
</protein>
<dbReference type="EMBL" id="MN740274">
    <property type="protein sequence ID" value="QHT97286.1"/>
    <property type="molecule type" value="Genomic_DNA"/>
</dbReference>
<sequence>MVGKIYIASMNMRGKWAESIDNNSIKINVTSSQSKKSQNRISFSPMQEIIGGYKGYWNFESYWQSGKVYESISHEITKKWWKQLKEPKRRYPNSKGKKVLYAQFDDFKDEKMDYIVSRKKIYIPEYYNLIKDTERISFWKQKLKEGHNLVVYDFDGPRTDMGDVICLELTLELLIEKINDTTYPFGHGYIVAASIMNIMPEQYLK</sequence>
<accession>A0A6C0IXX9</accession>
<dbReference type="AlphaFoldDB" id="A0A6C0IXX9"/>
<reference evidence="1" key="1">
    <citation type="journal article" date="2020" name="Nature">
        <title>Giant virus diversity and host interactions through global metagenomics.</title>
        <authorList>
            <person name="Schulz F."/>
            <person name="Roux S."/>
            <person name="Paez-Espino D."/>
            <person name="Jungbluth S."/>
            <person name="Walsh D.A."/>
            <person name="Denef V.J."/>
            <person name="McMahon K.D."/>
            <person name="Konstantinidis K.T."/>
            <person name="Eloe-Fadrosh E.A."/>
            <person name="Kyrpides N.C."/>
            <person name="Woyke T."/>
        </authorList>
    </citation>
    <scope>NUCLEOTIDE SEQUENCE</scope>
    <source>
        <strain evidence="1">GVMAG-M-3300025138-11</strain>
    </source>
</reference>
<name>A0A6C0IXX9_9ZZZZ</name>